<dbReference type="InterPro" id="IPR006439">
    <property type="entry name" value="HAD-SF_hydro_IA"/>
</dbReference>
<dbReference type="AlphaFoldDB" id="A0A2S8G7L1"/>
<evidence type="ECO:0000256" key="7">
    <source>
        <dbReference type="ARBA" id="ARBA00052005"/>
    </source>
</evidence>
<dbReference type="SFLD" id="SFLDG01135">
    <property type="entry name" value="C1.5.6:_HAD__Beta-PGM__Phospha"/>
    <property type="match status" value="1"/>
</dbReference>
<organism evidence="10 11">
    <name type="scientific">Blastopirellula marina</name>
    <dbReference type="NCBI Taxonomy" id="124"/>
    <lineage>
        <taxon>Bacteria</taxon>
        <taxon>Pseudomonadati</taxon>
        <taxon>Planctomycetota</taxon>
        <taxon>Planctomycetia</taxon>
        <taxon>Pirellulales</taxon>
        <taxon>Pirellulaceae</taxon>
        <taxon>Blastopirellula</taxon>
    </lineage>
</organism>
<accession>A0A2S8G7L1</accession>
<evidence type="ECO:0000256" key="4">
    <source>
        <dbReference type="ARBA" id="ARBA00022801"/>
    </source>
</evidence>
<comment type="subunit">
    <text evidence="2">Homodimer.</text>
</comment>
<gene>
    <name evidence="10" type="ORF">C5Y83_00460</name>
</gene>
<dbReference type="GO" id="GO:0008967">
    <property type="term" value="F:phosphoglycolate phosphatase activity"/>
    <property type="evidence" value="ECO:0007669"/>
    <property type="project" value="TreeGrafter"/>
</dbReference>
<dbReference type="InterPro" id="IPR023198">
    <property type="entry name" value="PGP-like_dom2"/>
</dbReference>
<dbReference type="PANTHER" id="PTHR43434:SF19">
    <property type="entry name" value="PHOSPHONOACETALDEHYDE HYDROLASE"/>
    <property type="match status" value="1"/>
</dbReference>
<evidence type="ECO:0000256" key="2">
    <source>
        <dbReference type="ARBA" id="ARBA00011738"/>
    </source>
</evidence>
<proteinExistence type="inferred from homology"/>
<evidence type="ECO:0000256" key="1">
    <source>
        <dbReference type="ARBA" id="ARBA00001946"/>
    </source>
</evidence>
<dbReference type="NCBIfam" id="TIGR01422">
    <property type="entry name" value="phosphonatase"/>
    <property type="match status" value="1"/>
</dbReference>
<dbReference type="GO" id="GO:0050194">
    <property type="term" value="F:phosphonoacetaldehyde hydrolase activity"/>
    <property type="evidence" value="ECO:0007669"/>
    <property type="project" value="UniProtKB-EC"/>
</dbReference>
<evidence type="ECO:0000313" key="10">
    <source>
        <dbReference type="EMBL" id="PQO40446.1"/>
    </source>
</evidence>
<comment type="cofactor">
    <cofactor evidence="1">
        <name>Mg(2+)</name>
        <dbReference type="ChEBI" id="CHEBI:18420"/>
    </cofactor>
</comment>
<keyword evidence="3" id="KW-0479">Metal-binding</keyword>
<dbReference type="InterPro" id="IPR006323">
    <property type="entry name" value="Phosphonoacetald_hydro"/>
</dbReference>
<dbReference type="InterPro" id="IPR036412">
    <property type="entry name" value="HAD-like_sf"/>
</dbReference>
<dbReference type="Gene3D" id="1.10.150.240">
    <property type="entry name" value="Putative phosphatase, domain 2"/>
    <property type="match status" value="1"/>
</dbReference>
<dbReference type="InterPro" id="IPR050155">
    <property type="entry name" value="HAD-like_hydrolase_sf"/>
</dbReference>
<reference evidence="10 11" key="1">
    <citation type="submission" date="2018-02" db="EMBL/GenBank/DDBJ databases">
        <title>Comparative genomes isolates from brazilian mangrove.</title>
        <authorList>
            <person name="Araujo J.E."/>
            <person name="Taketani R.G."/>
            <person name="Silva M.C.P."/>
            <person name="Loureco M.V."/>
            <person name="Andreote F.D."/>
        </authorList>
    </citation>
    <scope>NUCLEOTIDE SEQUENCE [LARGE SCALE GENOMIC DNA]</scope>
    <source>
        <strain evidence="10 11">Hex-1 MGV</strain>
    </source>
</reference>
<dbReference type="RefSeq" id="WP_105327682.1">
    <property type="nucleotide sequence ID" value="NZ_PUHY01000001.1"/>
</dbReference>
<keyword evidence="6" id="KW-0704">Schiff base</keyword>
<evidence type="ECO:0000256" key="5">
    <source>
        <dbReference type="ARBA" id="ARBA00022842"/>
    </source>
</evidence>
<dbReference type="EC" id="3.11.1.1" evidence="9"/>
<comment type="catalytic activity">
    <reaction evidence="7">
        <text>phosphonoacetaldehyde + H2O = acetaldehyde + phosphate + H(+)</text>
        <dbReference type="Rhea" id="RHEA:18905"/>
        <dbReference type="ChEBI" id="CHEBI:15343"/>
        <dbReference type="ChEBI" id="CHEBI:15377"/>
        <dbReference type="ChEBI" id="CHEBI:15378"/>
        <dbReference type="ChEBI" id="CHEBI:43474"/>
        <dbReference type="ChEBI" id="CHEBI:58383"/>
        <dbReference type="EC" id="3.11.1.1"/>
    </reaction>
</comment>
<dbReference type="EMBL" id="PUHY01000001">
    <property type="protein sequence ID" value="PQO40446.1"/>
    <property type="molecule type" value="Genomic_DNA"/>
</dbReference>
<keyword evidence="5" id="KW-0460">Magnesium</keyword>
<dbReference type="GO" id="GO:0006281">
    <property type="term" value="P:DNA repair"/>
    <property type="evidence" value="ECO:0007669"/>
    <property type="project" value="TreeGrafter"/>
</dbReference>
<evidence type="ECO:0000256" key="6">
    <source>
        <dbReference type="ARBA" id="ARBA00023270"/>
    </source>
</evidence>
<comment type="caution">
    <text evidence="10">The sequence shown here is derived from an EMBL/GenBank/DDBJ whole genome shotgun (WGS) entry which is preliminary data.</text>
</comment>
<evidence type="ECO:0000256" key="9">
    <source>
        <dbReference type="ARBA" id="ARBA00066472"/>
    </source>
</evidence>
<dbReference type="Proteomes" id="UP000238322">
    <property type="component" value="Unassembled WGS sequence"/>
</dbReference>
<dbReference type="HAMAP" id="MF_01375">
    <property type="entry name" value="PhnX"/>
    <property type="match status" value="1"/>
</dbReference>
<dbReference type="SFLD" id="SFLDG01129">
    <property type="entry name" value="C1.5:_HAD__Beta-PGM__Phosphata"/>
    <property type="match status" value="1"/>
</dbReference>
<dbReference type="GO" id="GO:0005829">
    <property type="term" value="C:cytosol"/>
    <property type="evidence" value="ECO:0007669"/>
    <property type="project" value="TreeGrafter"/>
</dbReference>
<dbReference type="FunFam" id="1.10.150.240:FF:000006">
    <property type="entry name" value="Phosphonoacetaldehyde hydrolase"/>
    <property type="match status" value="1"/>
</dbReference>
<sequence length="271" mass="29673">MSYSPSSVQLVVFDWAGTTIDFGSRAPAAAFKQVFAGQGVTVTDQEARKPMGLHKRDHLITMLQMPGVAERWKDAKGCPWTEQDIDTMYHEFMPYQMQALEQHRDLIPNVLQVATELRSRNIKLGGTTGYFQAALDVVYAAATKAGFYLDSNVGADDVPQGRPAPWMIYEVMRRVGIYPPAAVVKIGDTVADIAAGRNAPCWTVGVCNSSSITGLSLEELNALSDVERDNVLNVTKQAFEAAGSHYTITSIDEFPSVIDQINQRLVNGESP</sequence>
<dbReference type="NCBIfam" id="TIGR01549">
    <property type="entry name" value="HAD-SF-IA-v1"/>
    <property type="match status" value="1"/>
</dbReference>
<evidence type="ECO:0000256" key="8">
    <source>
        <dbReference type="ARBA" id="ARBA00056573"/>
    </source>
</evidence>
<dbReference type="Pfam" id="PF00702">
    <property type="entry name" value="Hydrolase"/>
    <property type="match status" value="1"/>
</dbReference>
<evidence type="ECO:0000313" key="11">
    <source>
        <dbReference type="Proteomes" id="UP000238322"/>
    </source>
</evidence>
<dbReference type="SUPFAM" id="SSF56784">
    <property type="entry name" value="HAD-like"/>
    <property type="match status" value="1"/>
</dbReference>
<dbReference type="PANTHER" id="PTHR43434">
    <property type="entry name" value="PHOSPHOGLYCOLATE PHOSPHATASE"/>
    <property type="match status" value="1"/>
</dbReference>
<dbReference type="GO" id="GO:0046872">
    <property type="term" value="F:metal ion binding"/>
    <property type="evidence" value="ECO:0007669"/>
    <property type="project" value="UniProtKB-KW"/>
</dbReference>
<dbReference type="Gene3D" id="3.40.50.1000">
    <property type="entry name" value="HAD superfamily/HAD-like"/>
    <property type="match status" value="1"/>
</dbReference>
<comment type="function">
    <text evidence="8">Involved in phosphonate degradation.</text>
</comment>
<protein>
    <recommendedName>
        <fullName evidence="9">phosphonoacetaldehyde hydrolase</fullName>
        <ecNumber evidence="9">3.11.1.1</ecNumber>
    </recommendedName>
</protein>
<dbReference type="InterPro" id="IPR023214">
    <property type="entry name" value="HAD_sf"/>
</dbReference>
<keyword evidence="4 10" id="KW-0378">Hydrolase</keyword>
<dbReference type="GO" id="GO:0019700">
    <property type="term" value="P:organic phosphonate catabolic process"/>
    <property type="evidence" value="ECO:0007669"/>
    <property type="project" value="InterPro"/>
</dbReference>
<dbReference type="SFLD" id="SFLDS00003">
    <property type="entry name" value="Haloacid_Dehalogenase"/>
    <property type="match status" value="1"/>
</dbReference>
<evidence type="ECO:0000256" key="3">
    <source>
        <dbReference type="ARBA" id="ARBA00022723"/>
    </source>
</evidence>
<name>A0A2S8G7L1_9BACT</name>
<dbReference type="OrthoDB" id="5504491at2"/>